<gene>
    <name evidence="1" type="ORF">ZEAMMB73_Zm00001d025867</name>
</gene>
<protein>
    <submittedName>
        <fullName evidence="1">Uncharacterized protein</fullName>
    </submittedName>
</protein>
<proteinExistence type="predicted"/>
<dbReference type="PaxDb" id="4577-GRMZM5G844316_P04"/>
<organism evidence="1">
    <name type="scientific">Zea mays</name>
    <name type="common">Maize</name>
    <dbReference type="NCBI Taxonomy" id="4577"/>
    <lineage>
        <taxon>Eukaryota</taxon>
        <taxon>Viridiplantae</taxon>
        <taxon>Streptophyta</taxon>
        <taxon>Embryophyta</taxon>
        <taxon>Tracheophyta</taxon>
        <taxon>Spermatophyta</taxon>
        <taxon>Magnoliopsida</taxon>
        <taxon>Liliopsida</taxon>
        <taxon>Poales</taxon>
        <taxon>Poaceae</taxon>
        <taxon>PACMAD clade</taxon>
        <taxon>Panicoideae</taxon>
        <taxon>Andropogonodae</taxon>
        <taxon>Andropogoneae</taxon>
        <taxon>Tripsacinae</taxon>
        <taxon>Zea</taxon>
    </lineage>
</organism>
<name>A0A1D6JAI9_MAIZE</name>
<accession>A0A1D6JAI9</accession>
<dbReference type="AlphaFoldDB" id="A0A1D6JAI9"/>
<sequence>MSPSASTCSIGGSATSSVSFFRLLLSLPPLLKPVDSFSTQLSLVVFSWFCFARSEKGLRVPCCMFFLVTLNLQCQVLQNSNACIHVPSFATLPPQYRQFRQTRQCHYSAPTSSTLKLFKKFYSLLFNILMVCLFWYILRYLLGFFQSNVKTLFQEGNYLGQGST</sequence>
<dbReference type="EMBL" id="CM000786">
    <property type="protein sequence ID" value="AQK44912.1"/>
    <property type="molecule type" value="Genomic_DNA"/>
</dbReference>
<reference evidence="1" key="1">
    <citation type="submission" date="2015-12" db="EMBL/GenBank/DDBJ databases">
        <title>Update maize B73 reference genome by single molecule sequencing technologies.</title>
        <authorList>
            <consortium name="Maize Genome Sequencing Project"/>
            <person name="Ware D."/>
        </authorList>
    </citation>
    <scope>NUCLEOTIDE SEQUENCE</scope>
    <source>
        <tissue evidence="1">Seedling</tissue>
    </source>
</reference>
<evidence type="ECO:0000313" key="1">
    <source>
        <dbReference type="EMBL" id="AQK44912.1"/>
    </source>
</evidence>